<evidence type="ECO:0000313" key="4">
    <source>
        <dbReference type="Proteomes" id="UP000317557"/>
    </source>
</evidence>
<proteinExistence type="predicted"/>
<gene>
    <name evidence="3" type="ORF">SAMN06265219_1024</name>
</gene>
<evidence type="ECO:0008006" key="5">
    <source>
        <dbReference type="Google" id="ProtNLM"/>
    </source>
</evidence>
<feature type="transmembrane region" description="Helical" evidence="1">
    <location>
        <begin position="60"/>
        <end position="80"/>
    </location>
</feature>
<evidence type="ECO:0000256" key="1">
    <source>
        <dbReference type="SAM" id="Phobius"/>
    </source>
</evidence>
<dbReference type="Proteomes" id="UP000317557">
    <property type="component" value="Unassembled WGS sequence"/>
</dbReference>
<feature type="chain" id="PRO_5022101727" description="Outer membrane protein beta-barrel domain-containing protein" evidence="2">
    <location>
        <begin position="23"/>
        <end position="222"/>
    </location>
</feature>
<evidence type="ECO:0000256" key="2">
    <source>
        <dbReference type="SAM" id="SignalP"/>
    </source>
</evidence>
<keyword evidence="1" id="KW-0812">Transmembrane</keyword>
<keyword evidence="4" id="KW-1185">Reference proteome</keyword>
<dbReference type="OrthoDB" id="1524015at2"/>
<organism evidence="3 4">
    <name type="scientific">Gracilimonas mengyeensis</name>
    <dbReference type="NCBI Taxonomy" id="1302730"/>
    <lineage>
        <taxon>Bacteria</taxon>
        <taxon>Pseudomonadati</taxon>
        <taxon>Balneolota</taxon>
        <taxon>Balneolia</taxon>
        <taxon>Balneolales</taxon>
        <taxon>Balneolaceae</taxon>
        <taxon>Gracilimonas</taxon>
    </lineage>
</organism>
<keyword evidence="1" id="KW-1133">Transmembrane helix</keyword>
<feature type="transmembrane region" description="Helical" evidence="1">
    <location>
        <begin position="101"/>
        <end position="123"/>
    </location>
</feature>
<keyword evidence="2" id="KW-0732">Signal</keyword>
<dbReference type="AlphaFoldDB" id="A0A521B4J4"/>
<dbReference type="RefSeq" id="WP_142453031.1">
    <property type="nucleotide sequence ID" value="NZ_FXTP01000002.1"/>
</dbReference>
<dbReference type="EMBL" id="FXTP01000002">
    <property type="protein sequence ID" value="SMO41993.1"/>
    <property type="molecule type" value="Genomic_DNA"/>
</dbReference>
<name>A0A521B4J4_9BACT</name>
<sequence>MFRKNLVFVILLAALTVLPKYASGQTIEILAGNTLNGSVNGTLLGGATMGLTNDSDFGPLRVGLGLGTLYGMGVGVYDLSSTEGSDLLVSGMFNDGTNTSIIVLLDTFYGAAAGALVVTSVMLVANEPLLDGLQYGSSVGAWAGFGFGLFDAFLLSERTVVGQAYNQASPNSANGLLAVNFDEKKSVGFISPTLTQTFQLNAGSIQNKISPAVNLVNLKVSF</sequence>
<feature type="signal peptide" evidence="2">
    <location>
        <begin position="1"/>
        <end position="22"/>
    </location>
</feature>
<protein>
    <recommendedName>
        <fullName evidence="5">Outer membrane protein beta-barrel domain-containing protein</fullName>
    </recommendedName>
</protein>
<reference evidence="3 4" key="1">
    <citation type="submission" date="2017-05" db="EMBL/GenBank/DDBJ databases">
        <authorList>
            <person name="Varghese N."/>
            <person name="Submissions S."/>
        </authorList>
    </citation>
    <scope>NUCLEOTIDE SEQUENCE [LARGE SCALE GENOMIC DNA]</scope>
    <source>
        <strain evidence="3 4">DSM 21985</strain>
    </source>
</reference>
<keyword evidence="1" id="KW-0472">Membrane</keyword>
<feature type="transmembrane region" description="Helical" evidence="1">
    <location>
        <begin position="135"/>
        <end position="155"/>
    </location>
</feature>
<evidence type="ECO:0000313" key="3">
    <source>
        <dbReference type="EMBL" id="SMO41993.1"/>
    </source>
</evidence>
<accession>A0A521B4J4</accession>